<dbReference type="PANTHER" id="PTHR48100:SF51">
    <property type="entry name" value="PHOSPHOGLYCERATE MUTASE"/>
    <property type="match status" value="1"/>
</dbReference>
<dbReference type="SMART" id="SM00855">
    <property type="entry name" value="PGAM"/>
    <property type="match status" value="1"/>
</dbReference>
<accession>A0A558GZZ3</accession>
<sequence length="221" mass="24515">MPQATVHLLRHGEVHNPDGVLYGRLPEFHLSERGREMARMLADHFAARANQGAKIVHLVASPLTRAQETAMPTAEALDLEITTEPRIIEAENHFEGLHPTKSEFLKPKHWFYFRNPMRPSWGEPYKEQAARVLAAVEDARVKAIELGGDGAEAILVSHQLPIWSTRLTAEGRRLAHDPRKRECTLTSLTSLTLDDDGKIIRVEYSEPAAVLLPGAASTPGA</sequence>
<dbReference type="RefSeq" id="WP_144650820.1">
    <property type="nucleotide sequence ID" value="NZ_VNFK01000008.1"/>
</dbReference>
<dbReference type="InterPro" id="IPR013078">
    <property type="entry name" value="His_Pase_superF_clade-1"/>
</dbReference>
<dbReference type="InterPro" id="IPR050275">
    <property type="entry name" value="PGM_Phosphatase"/>
</dbReference>
<dbReference type="Proteomes" id="UP000316500">
    <property type="component" value="Unassembled WGS sequence"/>
</dbReference>
<protein>
    <submittedName>
        <fullName evidence="1">Histidine phosphatase family protein</fullName>
    </submittedName>
</protein>
<comment type="caution">
    <text evidence="1">The sequence shown here is derived from an EMBL/GenBank/DDBJ whole genome shotgun (WGS) entry which is preliminary data.</text>
</comment>
<dbReference type="GO" id="GO:0016791">
    <property type="term" value="F:phosphatase activity"/>
    <property type="evidence" value="ECO:0007669"/>
    <property type="project" value="TreeGrafter"/>
</dbReference>
<proteinExistence type="predicted"/>
<gene>
    <name evidence="1" type="ORF">FQP90_12520</name>
</gene>
<dbReference type="OrthoDB" id="3215466at2"/>
<dbReference type="SUPFAM" id="SSF53254">
    <property type="entry name" value="Phosphoglycerate mutase-like"/>
    <property type="match status" value="1"/>
</dbReference>
<dbReference type="Gene3D" id="3.40.50.1240">
    <property type="entry name" value="Phosphoglycerate mutase-like"/>
    <property type="match status" value="1"/>
</dbReference>
<dbReference type="EMBL" id="VNFK01000008">
    <property type="protein sequence ID" value="TVU62453.1"/>
    <property type="molecule type" value="Genomic_DNA"/>
</dbReference>
<organism evidence="1 2">
    <name type="scientific">Paenarthrobacter nitroguajacolicus</name>
    <name type="common">Arthrobacter nitroguajacolicus</name>
    <dbReference type="NCBI Taxonomy" id="211146"/>
    <lineage>
        <taxon>Bacteria</taxon>
        <taxon>Bacillati</taxon>
        <taxon>Actinomycetota</taxon>
        <taxon>Actinomycetes</taxon>
        <taxon>Micrococcales</taxon>
        <taxon>Micrococcaceae</taxon>
        <taxon>Paenarthrobacter</taxon>
    </lineage>
</organism>
<dbReference type="AlphaFoldDB" id="A0A558GZZ3"/>
<dbReference type="CDD" id="cd07067">
    <property type="entry name" value="HP_PGM_like"/>
    <property type="match status" value="1"/>
</dbReference>
<name>A0A558GZZ3_PAENT</name>
<dbReference type="Pfam" id="PF00300">
    <property type="entry name" value="His_Phos_1"/>
    <property type="match status" value="1"/>
</dbReference>
<evidence type="ECO:0000313" key="1">
    <source>
        <dbReference type="EMBL" id="TVU62453.1"/>
    </source>
</evidence>
<dbReference type="GO" id="GO:0005737">
    <property type="term" value="C:cytoplasm"/>
    <property type="evidence" value="ECO:0007669"/>
    <property type="project" value="TreeGrafter"/>
</dbReference>
<dbReference type="PANTHER" id="PTHR48100">
    <property type="entry name" value="BROAD-SPECIFICITY PHOSPHATASE YOR283W-RELATED"/>
    <property type="match status" value="1"/>
</dbReference>
<evidence type="ECO:0000313" key="2">
    <source>
        <dbReference type="Proteomes" id="UP000316500"/>
    </source>
</evidence>
<dbReference type="InterPro" id="IPR029033">
    <property type="entry name" value="His_PPase_superfam"/>
</dbReference>
<reference evidence="1 2" key="1">
    <citation type="submission" date="2019-07" db="EMBL/GenBank/DDBJ databases">
        <title>Diversity of Bacteria from Kongsfjorden, Arctic.</title>
        <authorList>
            <person name="Yu Y."/>
        </authorList>
    </citation>
    <scope>NUCLEOTIDE SEQUENCE [LARGE SCALE GENOMIC DNA]</scope>
    <source>
        <strain evidence="1 2">SM1928</strain>
    </source>
</reference>